<reference evidence="1 2" key="1">
    <citation type="submission" date="2015-02" db="EMBL/GenBank/DDBJ databases">
        <title>Genome Sequencing of Rickettsiales.</title>
        <authorList>
            <person name="Daugherty S.C."/>
            <person name="Su Q."/>
            <person name="Abolude K."/>
            <person name="Beier-Sexton M."/>
            <person name="Carlyon J.A."/>
            <person name="Carter R."/>
            <person name="Day N.P."/>
            <person name="Dumler S.J."/>
            <person name="Dyachenko V."/>
            <person name="Godinez A."/>
            <person name="Kurtti T.J."/>
            <person name="Lichay M."/>
            <person name="Mullins K.E."/>
            <person name="Ott S."/>
            <person name="Pappas-Brown V."/>
            <person name="Paris D.H."/>
            <person name="Patel P."/>
            <person name="Richards A.L."/>
            <person name="Sadzewicz L."/>
            <person name="Sears K."/>
            <person name="Seidman D."/>
            <person name="Sengamalay N."/>
            <person name="Stenos J."/>
            <person name="Tallon L.J."/>
            <person name="Vincent G."/>
            <person name="Fraser C.M."/>
            <person name="Munderloh U."/>
            <person name="Dunning-Hotopp J.C."/>
        </authorList>
    </citation>
    <scope>NUCLEOTIDE SEQUENCE [LARGE SCALE GENOMIC DNA]</scope>
    <source>
        <strain evidence="1 2">RML An4</strain>
    </source>
</reference>
<sequence length="42" mass="4709">MSCRDLITASNKINKNTNISIFSWTPWTSHGVTLEMKQKIGG</sequence>
<protein>
    <submittedName>
        <fullName evidence="1">Uncharacterized protein</fullName>
    </submittedName>
</protein>
<comment type="caution">
    <text evidence="1">The sequence shown here is derived from an EMBL/GenBank/DDBJ whole genome shotgun (WGS) entry which is preliminary data.</text>
</comment>
<dbReference type="AlphaFoldDB" id="A0A0F3QC91"/>
<name>A0A0F3QC91_RICBE</name>
<keyword evidence="2" id="KW-1185">Reference proteome</keyword>
<gene>
    <name evidence="1" type="ORF">RBEAN4_1155</name>
</gene>
<evidence type="ECO:0000313" key="2">
    <source>
        <dbReference type="Proteomes" id="UP000033661"/>
    </source>
</evidence>
<dbReference type="EMBL" id="LAOI01000001">
    <property type="protein sequence ID" value="KJV90153.1"/>
    <property type="molecule type" value="Genomic_DNA"/>
</dbReference>
<accession>A0A0F3QC91</accession>
<organism evidence="1 2">
    <name type="scientific">Rickettsia bellii str. RML An4</name>
    <dbReference type="NCBI Taxonomy" id="1359193"/>
    <lineage>
        <taxon>Bacteria</taxon>
        <taxon>Pseudomonadati</taxon>
        <taxon>Pseudomonadota</taxon>
        <taxon>Alphaproteobacteria</taxon>
        <taxon>Rickettsiales</taxon>
        <taxon>Rickettsiaceae</taxon>
        <taxon>Rickettsieae</taxon>
        <taxon>Rickettsia</taxon>
        <taxon>belli group</taxon>
    </lineage>
</organism>
<dbReference type="Proteomes" id="UP000033661">
    <property type="component" value="Unassembled WGS sequence"/>
</dbReference>
<proteinExistence type="predicted"/>
<evidence type="ECO:0000313" key="1">
    <source>
        <dbReference type="EMBL" id="KJV90153.1"/>
    </source>
</evidence>